<feature type="compositionally biased region" description="Low complexity" evidence="1">
    <location>
        <begin position="46"/>
        <end position="84"/>
    </location>
</feature>
<dbReference type="RefSeq" id="XP_064721793.1">
    <property type="nucleotide sequence ID" value="XM_064865721.1"/>
</dbReference>
<dbReference type="Proteomes" id="UP001432216">
    <property type="component" value="Chromosome 6"/>
</dbReference>
<dbReference type="GeneID" id="89990656"/>
<proteinExistence type="predicted"/>
<keyword evidence="2" id="KW-0472">Membrane</keyword>
<dbReference type="CDD" id="cd12087">
    <property type="entry name" value="TM_EGFR-like"/>
    <property type="match status" value="1"/>
</dbReference>
<protein>
    <submittedName>
        <fullName evidence="3">Uncharacterized protein</fullName>
    </submittedName>
</protein>
<gene>
    <name evidence="3" type="ORF">IAS62_003884</name>
</gene>
<name>A0ABZ2AVS5_9TREE</name>
<keyword evidence="2" id="KW-0812">Transmembrane</keyword>
<keyword evidence="2" id="KW-1133">Transmembrane helix</keyword>
<feature type="transmembrane region" description="Helical" evidence="2">
    <location>
        <begin position="112"/>
        <end position="131"/>
    </location>
</feature>
<evidence type="ECO:0000313" key="3">
    <source>
        <dbReference type="EMBL" id="WVO22554.1"/>
    </source>
</evidence>
<keyword evidence="4" id="KW-1185">Reference proteome</keyword>
<evidence type="ECO:0000313" key="4">
    <source>
        <dbReference type="Proteomes" id="UP001432216"/>
    </source>
</evidence>
<organism evidence="3 4">
    <name type="scientific">Cryptococcus decagattii</name>
    <dbReference type="NCBI Taxonomy" id="1859122"/>
    <lineage>
        <taxon>Eukaryota</taxon>
        <taxon>Fungi</taxon>
        <taxon>Dikarya</taxon>
        <taxon>Basidiomycota</taxon>
        <taxon>Agaricomycotina</taxon>
        <taxon>Tremellomycetes</taxon>
        <taxon>Tremellales</taxon>
        <taxon>Cryptococcaceae</taxon>
        <taxon>Cryptococcus</taxon>
        <taxon>Cryptococcus gattii species complex</taxon>
    </lineage>
</organism>
<dbReference type="EMBL" id="CP143811">
    <property type="protein sequence ID" value="WVO22554.1"/>
    <property type="molecule type" value="Genomic_DNA"/>
</dbReference>
<evidence type="ECO:0000256" key="2">
    <source>
        <dbReference type="SAM" id="Phobius"/>
    </source>
</evidence>
<reference evidence="3 4" key="1">
    <citation type="submission" date="2024-01" db="EMBL/GenBank/DDBJ databases">
        <title>Comparative genomics of Cryptococcus and Kwoniella reveals pathogenesis evolution and contrasting modes of karyotype evolution via chromosome fusion or intercentromeric recombination.</title>
        <authorList>
            <person name="Coelho M.A."/>
            <person name="David-Palma M."/>
            <person name="Shea T."/>
            <person name="Bowers K."/>
            <person name="McGinley-Smith S."/>
            <person name="Mohammad A.W."/>
            <person name="Gnirke A."/>
            <person name="Yurkov A.M."/>
            <person name="Nowrousian M."/>
            <person name="Sun S."/>
            <person name="Cuomo C.A."/>
            <person name="Heitman J."/>
        </authorList>
    </citation>
    <scope>NUCLEOTIDE SEQUENCE [LARGE SCALE GENOMIC DNA]</scope>
    <source>
        <strain evidence="3 4">7685027</strain>
    </source>
</reference>
<evidence type="ECO:0000256" key="1">
    <source>
        <dbReference type="SAM" id="MobiDB-lite"/>
    </source>
</evidence>
<feature type="region of interest" description="Disordered" evidence="1">
    <location>
        <begin position="24"/>
        <end position="84"/>
    </location>
</feature>
<accession>A0ABZ2AVS5</accession>
<sequence>MSFLDSNDDAISAISQQTSAAEEAIKTSAKAVATPKASADGNSDKATSAAAAATSAPQTSKAAETSVAAAATSETSGSNSSNGVADTVSTCVNRGLDSAGCQSGRAANEGTITGGAVAGVIIIGLLIYWLLRRKKRQDVKKRFWQGKAMGGTGPSVV</sequence>